<keyword evidence="5 8" id="KW-1133">Transmembrane helix</keyword>
<protein>
    <submittedName>
        <fullName evidence="11">Uncharacterized protein</fullName>
    </submittedName>
</protein>
<dbReference type="GO" id="GO:0016413">
    <property type="term" value="F:O-acetyltransferase activity"/>
    <property type="evidence" value="ECO:0007669"/>
    <property type="project" value="InterPro"/>
</dbReference>
<feature type="transmembrane region" description="Helical" evidence="8">
    <location>
        <begin position="349"/>
        <end position="368"/>
    </location>
</feature>
<feature type="domain" description="Trichome birefringence-like C-terminal" evidence="9">
    <location>
        <begin position="448"/>
        <end position="710"/>
    </location>
</feature>
<keyword evidence="4" id="KW-0735">Signal-anchor</keyword>
<dbReference type="GO" id="GO:0016020">
    <property type="term" value="C:membrane"/>
    <property type="evidence" value="ECO:0007669"/>
    <property type="project" value="UniProtKB-SubCell"/>
</dbReference>
<dbReference type="EMBL" id="KZ663027">
    <property type="protein sequence ID" value="PPS16467.1"/>
    <property type="molecule type" value="Genomic_DNA"/>
</dbReference>
<dbReference type="PANTHER" id="PTHR32285:SF42">
    <property type="entry name" value="PROTEIN TRICHOME BIREFRINGENCE-LIKE 37"/>
    <property type="match status" value="1"/>
</dbReference>
<evidence type="ECO:0000256" key="1">
    <source>
        <dbReference type="ARBA" id="ARBA00004167"/>
    </source>
</evidence>
<dbReference type="InterPro" id="IPR029962">
    <property type="entry name" value="TBL"/>
</dbReference>
<proteinExistence type="inferred from homology"/>
<evidence type="ECO:0000256" key="2">
    <source>
        <dbReference type="ARBA" id="ARBA00007727"/>
    </source>
</evidence>
<dbReference type="Pfam" id="PF13839">
    <property type="entry name" value="PC-Esterase"/>
    <property type="match status" value="1"/>
</dbReference>
<evidence type="ECO:0000256" key="6">
    <source>
        <dbReference type="ARBA" id="ARBA00023136"/>
    </source>
</evidence>
<keyword evidence="3 8" id="KW-0812">Transmembrane</keyword>
<evidence type="ECO:0000259" key="9">
    <source>
        <dbReference type="Pfam" id="PF13839"/>
    </source>
</evidence>
<dbReference type="InterPro" id="IPR025846">
    <property type="entry name" value="TBL_N"/>
</dbReference>
<keyword evidence="6 8" id="KW-0472">Membrane</keyword>
<evidence type="ECO:0000256" key="8">
    <source>
        <dbReference type="SAM" id="Phobius"/>
    </source>
</evidence>
<gene>
    <name evidence="11" type="ORF">GOBAR_AA04118</name>
</gene>
<comment type="subcellular location">
    <subcellularLocation>
        <location evidence="1">Membrane</location>
        <topology evidence="1">Single-pass membrane protein</topology>
    </subcellularLocation>
</comment>
<evidence type="ECO:0000256" key="3">
    <source>
        <dbReference type="ARBA" id="ARBA00022692"/>
    </source>
</evidence>
<dbReference type="OrthoDB" id="630188at2759"/>
<evidence type="ECO:0000313" key="12">
    <source>
        <dbReference type="Proteomes" id="UP000239757"/>
    </source>
</evidence>
<organism evidence="11 12">
    <name type="scientific">Gossypium barbadense</name>
    <name type="common">Sea Island cotton</name>
    <name type="synonym">Hibiscus barbadensis</name>
    <dbReference type="NCBI Taxonomy" id="3634"/>
    <lineage>
        <taxon>Eukaryota</taxon>
        <taxon>Viridiplantae</taxon>
        <taxon>Streptophyta</taxon>
        <taxon>Embryophyta</taxon>
        <taxon>Tracheophyta</taxon>
        <taxon>Spermatophyta</taxon>
        <taxon>Magnoliopsida</taxon>
        <taxon>eudicotyledons</taxon>
        <taxon>Gunneridae</taxon>
        <taxon>Pentapetalae</taxon>
        <taxon>rosids</taxon>
        <taxon>malvids</taxon>
        <taxon>Malvales</taxon>
        <taxon>Malvaceae</taxon>
        <taxon>Malvoideae</taxon>
        <taxon>Gossypium</taxon>
    </lineage>
</organism>
<sequence>MAWFQRNFVTLDEDSTKVKENDMLGHTSFRSSGDMCWVTQQGKIKIGGCILLLQSWVQYQFPFLRHRVNYPYTFPFVIRWNHGSSHVGLPTELQDIWLLLDQQSEVENWLVFHSQHINMWNNWYDLLPARELIIVPELACDPEYMSWIKIHGKPYLYGEEAMRRHPHTSRPRRPLLNPMASETGPSLVPMQEPASTVVEPMPTPPTSQLECTTSVPNVLHAYAIGTSEDDDAKNYQPRMQGSQLTEGEEEELPRPQPQRPQSCPEAKPRKNPARNCRPPRYGTNSYCLFQHVKPPGSPTLPFISHCLPHSIRFRVKSFGFYSILFFVSKLGFVFPFLRDSSQKKERKSDMGFSFKTLLSLFPLVWVMLMQETSGSRHYYNVSNNIKGRKQAKNGCNLFQGKWVLDLSSYPFYNSSQCPFIDSEFDCLKYGRQDKQFLQYSWKPDSCNLPRFDGVNFLGKWKGKKIMFVGDSLSLNMWESLACMLQASVPNSKTTYVRRDPLSFVVFEDYGVTLYMYRTPYLVDIVRETVGAVLNLGSINGGNAWKGMDLLIFNTWHWWTHKGQSQAWDYIRDGSEVYEDMDRLVALNKGLTTWANWVDNNVDRNITKVFFQGISPTHYEGREWNQPNKNCNGELEPLSGPTYPAGAPPAAAVVNKVLGTMKNPVYLLDITTLSQLRKDAHPSTYGGLSGNDCSHWCLPGLPDTWNHLLYAALFM</sequence>
<accession>A0A2P5YLI8</accession>
<dbReference type="Proteomes" id="UP000239757">
    <property type="component" value="Unassembled WGS sequence"/>
</dbReference>
<reference evidence="11 12" key="1">
    <citation type="submission" date="2015-01" db="EMBL/GenBank/DDBJ databases">
        <title>Genome of allotetraploid Gossypium barbadense reveals genomic plasticity and fiber elongation in cotton evolution.</title>
        <authorList>
            <person name="Chen X."/>
            <person name="Liu X."/>
            <person name="Zhao B."/>
            <person name="Zheng H."/>
            <person name="Hu Y."/>
            <person name="Lu G."/>
            <person name="Yang C."/>
            <person name="Chen J."/>
            <person name="Shan C."/>
            <person name="Zhang L."/>
            <person name="Zhou Y."/>
            <person name="Wang L."/>
            <person name="Guo W."/>
            <person name="Bai Y."/>
            <person name="Ruan J."/>
            <person name="Shangguan X."/>
            <person name="Mao Y."/>
            <person name="Jiang J."/>
            <person name="Zhu Y."/>
            <person name="Lei J."/>
            <person name="Kang H."/>
            <person name="Chen S."/>
            <person name="He X."/>
            <person name="Wang R."/>
            <person name="Wang Y."/>
            <person name="Chen J."/>
            <person name="Wang L."/>
            <person name="Yu S."/>
            <person name="Wang B."/>
            <person name="Wei J."/>
            <person name="Song S."/>
            <person name="Lu X."/>
            <person name="Gao Z."/>
            <person name="Gu W."/>
            <person name="Deng X."/>
            <person name="Ma D."/>
            <person name="Wang S."/>
            <person name="Liang W."/>
            <person name="Fang L."/>
            <person name="Cai C."/>
            <person name="Zhu X."/>
            <person name="Zhou B."/>
            <person name="Zhang Y."/>
            <person name="Chen Z."/>
            <person name="Xu S."/>
            <person name="Zhu R."/>
            <person name="Wang S."/>
            <person name="Zhang T."/>
            <person name="Zhao G."/>
        </authorList>
    </citation>
    <scope>NUCLEOTIDE SEQUENCE [LARGE SCALE GENOMIC DNA]</scope>
    <source>
        <strain evidence="12">cv. Xinhai21</strain>
        <tissue evidence="11">Leaf</tissue>
    </source>
</reference>
<evidence type="ECO:0000256" key="4">
    <source>
        <dbReference type="ARBA" id="ARBA00022968"/>
    </source>
</evidence>
<dbReference type="AlphaFoldDB" id="A0A2P5YLI8"/>
<evidence type="ECO:0000313" key="11">
    <source>
        <dbReference type="EMBL" id="PPS16467.1"/>
    </source>
</evidence>
<dbReference type="Pfam" id="PF14416">
    <property type="entry name" value="PMR5N"/>
    <property type="match status" value="1"/>
</dbReference>
<dbReference type="PANTHER" id="PTHR32285">
    <property type="entry name" value="PROTEIN TRICHOME BIREFRINGENCE-LIKE 9-RELATED"/>
    <property type="match status" value="1"/>
</dbReference>
<feature type="domain" description="Trichome birefringence-like N-terminal" evidence="10">
    <location>
        <begin position="394"/>
        <end position="447"/>
    </location>
</feature>
<evidence type="ECO:0000259" key="10">
    <source>
        <dbReference type="Pfam" id="PF14416"/>
    </source>
</evidence>
<name>A0A2P5YLI8_GOSBA</name>
<feature type="compositionally biased region" description="Basic residues" evidence="7">
    <location>
        <begin position="164"/>
        <end position="173"/>
    </location>
</feature>
<dbReference type="GO" id="GO:0005794">
    <property type="term" value="C:Golgi apparatus"/>
    <property type="evidence" value="ECO:0007669"/>
    <property type="project" value="TreeGrafter"/>
</dbReference>
<evidence type="ECO:0000256" key="5">
    <source>
        <dbReference type="ARBA" id="ARBA00022989"/>
    </source>
</evidence>
<feature type="region of interest" description="Disordered" evidence="7">
    <location>
        <begin position="226"/>
        <end position="277"/>
    </location>
</feature>
<evidence type="ECO:0000256" key="7">
    <source>
        <dbReference type="SAM" id="MobiDB-lite"/>
    </source>
</evidence>
<comment type="similarity">
    <text evidence="2">Belongs to the PC-esterase family. TBL subfamily.</text>
</comment>
<dbReference type="InterPro" id="IPR026057">
    <property type="entry name" value="TBL_C"/>
</dbReference>
<feature type="region of interest" description="Disordered" evidence="7">
    <location>
        <begin position="163"/>
        <end position="211"/>
    </location>
</feature>
<feature type="transmembrane region" description="Helical" evidence="8">
    <location>
        <begin position="318"/>
        <end position="337"/>
    </location>
</feature>